<dbReference type="InterPro" id="IPR036691">
    <property type="entry name" value="Endo/exonu/phosph_ase_sf"/>
</dbReference>
<keyword evidence="1" id="KW-1133">Transmembrane helix</keyword>
<name>A0A5E4Q642_9NEOP</name>
<gene>
    <name evidence="2" type="ORF">LSINAPIS_LOCUS5797</name>
</gene>
<dbReference type="AlphaFoldDB" id="A0A5E4Q642"/>
<protein>
    <recommendedName>
        <fullName evidence="4">Endonuclease/exonuclease/phosphatase domain-containing protein</fullName>
    </recommendedName>
</protein>
<dbReference type="SUPFAM" id="SSF56219">
    <property type="entry name" value="DNase I-like"/>
    <property type="match status" value="1"/>
</dbReference>
<reference evidence="2 3" key="1">
    <citation type="submission" date="2017-07" db="EMBL/GenBank/DDBJ databases">
        <authorList>
            <person name="Talla V."/>
            <person name="Backstrom N."/>
        </authorList>
    </citation>
    <scope>NUCLEOTIDE SEQUENCE [LARGE SCALE GENOMIC DNA]</scope>
</reference>
<evidence type="ECO:0000313" key="2">
    <source>
        <dbReference type="EMBL" id="VVC93654.1"/>
    </source>
</evidence>
<organism evidence="2 3">
    <name type="scientific">Leptidea sinapis</name>
    <dbReference type="NCBI Taxonomy" id="189913"/>
    <lineage>
        <taxon>Eukaryota</taxon>
        <taxon>Metazoa</taxon>
        <taxon>Ecdysozoa</taxon>
        <taxon>Arthropoda</taxon>
        <taxon>Hexapoda</taxon>
        <taxon>Insecta</taxon>
        <taxon>Pterygota</taxon>
        <taxon>Neoptera</taxon>
        <taxon>Endopterygota</taxon>
        <taxon>Lepidoptera</taxon>
        <taxon>Glossata</taxon>
        <taxon>Ditrysia</taxon>
        <taxon>Papilionoidea</taxon>
        <taxon>Pieridae</taxon>
        <taxon>Dismorphiinae</taxon>
        <taxon>Leptidea</taxon>
    </lineage>
</organism>
<evidence type="ECO:0008006" key="4">
    <source>
        <dbReference type="Google" id="ProtNLM"/>
    </source>
</evidence>
<accession>A0A5E4Q642</accession>
<dbReference type="Proteomes" id="UP000324832">
    <property type="component" value="Unassembled WGS sequence"/>
</dbReference>
<sequence length="108" mass="12648">MDKNNHNSHKIVSFNCKRSMDFIRLLSKQVDIIALQETWLLPTEVPDLGLVNKDFSYFVILCGIVFSLFTSHSFLVYSNVITQNDEKALRLAFKQITESERDTYHQYK</sequence>
<dbReference type="EMBL" id="FZQP02001726">
    <property type="protein sequence ID" value="VVC93654.1"/>
    <property type="molecule type" value="Genomic_DNA"/>
</dbReference>
<evidence type="ECO:0000256" key="1">
    <source>
        <dbReference type="SAM" id="Phobius"/>
    </source>
</evidence>
<keyword evidence="1" id="KW-0812">Transmembrane</keyword>
<feature type="transmembrane region" description="Helical" evidence="1">
    <location>
        <begin position="55"/>
        <end position="77"/>
    </location>
</feature>
<evidence type="ECO:0000313" key="3">
    <source>
        <dbReference type="Proteomes" id="UP000324832"/>
    </source>
</evidence>
<keyword evidence="1" id="KW-0472">Membrane</keyword>
<proteinExistence type="predicted"/>
<keyword evidence="3" id="KW-1185">Reference proteome</keyword>